<organism evidence="1 2">
    <name type="scientific">Astyanax mexicanus</name>
    <name type="common">Blind cave fish</name>
    <name type="synonym">Astyanax fasciatus mexicanus</name>
    <dbReference type="NCBI Taxonomy" id="7994"/>
    <lineage>
        <taxon>Eukaryota</taxon>
        <taxon>Metazoa</taxon>
        <taxon>Chordata</taxon>
        <taxon>Craniata</taxon>
        <taxon>Vertebrata</taxon>
        <taxon>Euteleostomi</taxon>
        <taxon>Actinopterygii</taxon>
        <taxon>Neopterygii</taxon>
        <taxon>Teleostei</taxon>
        <taxon>Ostariophysi</taxon>
        <taxon>Characiformes</taxon>
        <taxon>Characoidei</taxon>
        <taxon>Acestrorhamphidae</taxon>
        <taxon>Acestrorhamphinae</taxon>
        <taxon>Astyanax</taxon>
    </lineage>
</organism>
<gene>
    <name evidence="1" type="ORF">AMEX_G22153</name>
</gene>
<protein>
    <submittedName>
        <fullName evidence="1">Uncharacterized protein</fullName>
    </submittedName>
</protein>
<name>A0A8T2KWH7_ASTMX</name>
<dbReference type="AlphaFoldDB" id="A0A8T2KWH7"/>
<comment type="caution">
    <text evidence="1">The sequence shown here is derived from an EMBL/GenBank/DDBJ whole genome shotgun (WGS) entry which is preliminary data.</text>
</comment>
<dbReference type="PANTHER" id="PTHR31025:SF25">
    <property type="entry name" value="ZINC FINGER (C2H2)-60"/>
    <property type="match status" value="1"/>
</dbReference>
<dbReference type="Proteomes" id="UP000752171">
    <property type="component" value="Unassembled WGS sequence"/>
</dbReference>
<evidence type="ECO:0000313" key="2">
    <source>
        <dbReference type="Proteomes" id="UP000752171"/>
    </source>
</evidence>
<proteinExistence type="predicted"/>
<dbReference type="EMBL" id="JAICCE010000019">
    <property type="protein sequence ID" value="KAG9263978.1"/>
    <property type="molecule type" value="Genomic_DNA"/>
</dbReference>
<evidence type="ECO:0000313" key="1">
    <source>
        <dbReference type="EMBL" id="KAG9263978.1"/>
    </source>
</evidence>
<reference evidence="1 2" key="1">
    <citation type="submission" date="2021-07" db="EMBL/GenBank/DDBJ databases">
        <authorList>
            <person name="Imarazene B."/>
            <person name="Zahm M."/>
            <person name="Klopp C."/>
            <person name="Cabau C."/>
            <person name="Beille S."/>
            <person name="Jouanno E."/>
            <person name="Castinel A."/>
            <person name="Lluch J."/>
            <person name="Gil L."/>
            <person name="Kuchtly C."/>
            <person name="Lopez Roques C."/>
            <person name="Donnadieu C."/>
            <person name="Parrinello H."/>
            <person name="Journot L."/>
            <person name="Du K."/>
            <person name="Schartl M."/>
            <person name="Retaux S."/>
            <person name="Guiguen Y."/>
        </authorList>
    </citation>
    <scope>NUCLEOTIDE SEQUENCE [LARGE SCALE GENOMIC DNA]</scope>
    <source>
        <strain evidence="1">Pach_M1</strain>
        <tissue evidence="1">Testis</tissue>
    </source>
</reference>
<accession>A0A8T2KWH7</accession>
<dbReference type="PANTHER" id="PTHR31025">
    <property type="entry name" value="SI:CH211-196P9.1-RELATED"/>
    <property type="match status" value="1"/>
</dbReference>
<sequence>MLCYGFVSGSPAVDEFRERWPALYSEAEIKEEFRRITTVSLEQTFMRKLDYYTPKLLALMKAKEGVVGTKLRPHSDKMCQDQSIEMRRDAIIRSLKLYLGEKEEELFKDCLEDNCSDVTEHLLKILVIHGAEGEDPVDVSILLDGAEILPGCCNTAKACALLMGLIYALNLAYPLSLRYTFEVFQKLFLELDVIKLSHFSLLTTTLDLPLTNCSLSFHGTSTVQTPRP</sequence>